<evidence type="ECO:0008006" key="4">
    <source>
        <dbReference type="Google" id="ProtNLM"/>
    </source>
</evidence>
<dbReference type="RefSeq" id="WP_079909440.1">
    <property type="nucleotide sequence ID" value="NZ_BAABJG010000015.1"/>
</dbReference>
<keyword evidence="1" id="KW-0472">Membrane</keyword>
<evidence type="ECO:0000256" key="1">
    <source>
        <dbReference type="SAM" id="Phobius"/>
    </source>
</evidence>
<proteinExistence type="predicted"/>
<feature type="transmembrane region" description="Helical" evidence="1">
    <location>
        <begin position="6"/>
        <end position="27"/>
    </location>
</feature>
<keyword evidence="1" id="KW-1133">Transmembrane helix</keyword>
<comment type="caution">
    <text evidence="2">The sequence shown here is derived from an EMBL/GenBank/DDBJ whole genome shotgun (WGS) entry which is preliminary data.</text>
</comment>
<dbReference type="Proteomes" id="UP001597180">
    <property type="component" value="Unassembled WGS sequence"/>
</dbReference>
<sequence length="86" mass="9724">MQEIYGVYAVAAVLIGIMLMLCFDVVIKNREILNTFKSHETKVVPDTKHQASMPVYPLYIDCSSDLIHNREGYETADHPIEIKQGA</sequence>
<keyword evidence="1" id="KW-0812">Transmembrane</keyword>
<name>A0ABW3UQ59_9BACL</name>
<protein>
    <recommendedName>
        <fullName evidence="4">Transposase</fullName>
    </recommendedName>
</protein>
<dbReference type="EMBL" id="JBHTLU010000031">
    <property type="protein sequence ID" value="MFD1222482.1"/>
    <property type="molecule type" value="Genomic_DNA"/>
</dbReference>
<evidence type="ECO:0000313" key="2">
    <source>
        <dbReference type="EMBL" id="MFD1222482.1"/>
    </source>
</evidence>
<reference evidence="3" key="1">
    <citation type="journal article" date="2019" name="Int. J. Syst. Evol. Microbiol.">
        <title>The Global Catalogue of Microorganisms (GCM) 10K type strain sequencing project: providing services to taxonomists for standard genome sequencing and annotation.</title>
        <authorList>
            <consortium name="The Broad Institute Genomics Platform"/>
            <consortium name="The Broad Institute Genome Sequencing Center for Infectious Disease"/>
            <person name="Wu L."/>
            <person name="Ma J."/>
        </authorList>
    </citation>
    <scope>NUCLEOTIDE SEQUENCE [LARGE SCALE GENOMIC DNA]</scope>
    <source>
        <strain evidence="3">CCUG 53270</strain>
    </source>
</reference>
<keyword evidence="3" id="KW-1185">Reference proteome</keyword>
<gene>
    <name evidence="2" type="ORF">ACFQ4B_20400</name>
</gene>
<accession>A0ABW3UQ59</accession>
<evidence type="ECO:0000313" key="3">
    <source>
        <dbReference type="Proteomes" id="UP001597180"/>
    </source>
</evidence>
<organism evidence="2 3">
    <name type="scientific">Paenibacillus vulneris</name>
    <dbReference type="NCBI Taxonomy" id="1133364"/>
    <lineage>
        <taxon>Bacteria</taxon>
        <taxon>Bacillati</taxon>
        <taxon>Bacillota</taxon>
        <taxon>Bacilli</taxon>
        <taxon>Bacillales</taxon>
        <taxon>Paenibacillaceae</taxon>
        <taxon>Paenibacillus</taxon>
    </lineage>
</organism>